<dbReference type="Pfam" id="PF12571">
    <property type="entry name" value="Phage_tail_fib"/>
    <property type="match status" value="1"/>
</dbReference>
<evidence type="ECO:0000313" key="4">
    <source>
        <dbReference type="Proteomes" id="UP000277570"/>
    </source>
</evidence>
<dbReference type="Proteomes" id="UP000277570">
    <property type="component" value="Unassembled WGS sequence"/>
</dbReference>
<dbReference type="InterPro" id="IPR022225">
    <property type="entry name" value="Phage_tail_fibre_N"/>
</dbReference>
<feature type="domain" description="Phage tail fibre protein N-terminal" evidence="2">
    <location>
        <begin position="6"/>
        <end position="152"/>
    </location>
</feature>
<dbReference type="EMBL" id="UYIN01000022">
    <property type="protein sequence ID" value="VDG74183.1"/>
    <property type="molecule type" value="Genomic_DNA"/>
</dbReference>
<protein>
    <submittedName>
        <fullName evidence="3">Tail fiber protein</fullName>
    </submittedName>
</protein>
<dbReference type="SUPFAM" id="SSF51126">
    <property type="entry name" value="Pectin lyase-like"/>
    <property type="match status" value="1"/>
</dbReference>
<dbReference type="RefSeq" id="WP_125149989.1">
    <property type="nucleotide sequence ID" value="NZ_UYIN01000022.1"/>
</dbReference>
<keyword evidence="4" id="KW-1185">Reference proteome</keyword>
<feature type="coiled-coil region" evidence="1">
    <location>
        <begin position="152"/>
        <end position="200"/>
    </location>
</feature>
<keyword evidence="1" id="KW-0175">Coiled coil</keyword>
<comment type="caution">
    <text evidence="3">The sequence shown here is derived from an EMBL/GenBank/DDBJ whole genome shotgun (WGS) entry which is preliminary data.</text>
</comment>
<accession>A0ABY6SZT7</accession>
<proteinExistence type="predicted"/>
<evidence type="ECO:0000313" key="3">
    <source>
        <dbReference type="EMBL" id="VDG74183.1"/>
    </source>
</evidence>
<gene>
    <name evidence="3" type="ORF">NCTC10913_04563</name>
</gene>
<reference evidence="3 4" key="1">
    <citation type="submission" date="2018-11" db="EMBL/GenBank/DDBJ databases">
        <authorList>
            <consortium name="Pathogen Informatics"/>
        </authorList>
    </citation>
    <scope>NUCLEOTIDE SEQUENCE [LARGE SCALE GENOMIC DNA]</scope>
    <source>
        <strain evidence="3 4">NCTC10913</strain>
    </source>
</reference>
<name>A0ABY6SZT7_9CLOT</name>
<evidence type="ECO:0000259" key="2">
    <source>
        <dbReference type="Pfam" id="PF12571"/>
    </source>
</evidence>
<organism evidence="3 4">
    <name type="scientific">Clostridium carnis</name>
    <dbReference type="NCBI Taxonomy" id="1530"/>
    <lineage>
        <taxon>Bacteria</taxon>
        <taxon>Bacillati</taxon>
        <taxon>Bacillota</taxon>
        <taxon>Clostridia</taxon>
        <taxon>Eubacteriales</taxon>
        <taxon>Clostridiaceae</taxon>
        <taxon>Clostridium</taxon>
    </lineage>
</organism>
<dbReference type="InterPro" id="IPR011050">
    <property type="entry name" value="Pectin_lyase_fold/virulence"/>
</dbReference>
<sequence length="412" mass="45244">MLGSPTLTLKGRNLLAKIVAANRPLTLSNIGLGDGLQEENESVTTLVNEIMKKEIESCKYNENEGQYYVRRVFTNEELDEGFYIREVGIYAIDPDEGEILYAYTNGGENGVDYFAPGTGKVIIKEIIEMATRFGNAEEINITIDPSVALVTNKEFEEYKKTNKEDINNLQEQIDENTASLKESAQNITNLQNNKANLISTPQCTTKDITLYVSQNGNDSNDGLTEGTAVRTIQRAIDYIPKNVKHITKINVAKGNYDEIVVLVGFYGDGEIYITGDIDLSDGHIVKRIISRRNKVFIKFFGIKIQCNDETSVYSENDDRFILEKCIIDSPIQATNFAGVHSIASLVEVTSCTINNRNQAIVSRLGGCVMSTTNQGTNNICGLNADTGAIIAKNGSQPSGTTAEVVYAGGVIR</sequence>
<evidence type="ECO:0000256" key="1">
    <source>
        <dbReference type="SAM" id="Coils"/>
    </source>
</evidence>